<gene>
    <name evidence="7" type="ORF">GCK32_000227</name>
</gene>
<sequence>MTISYSGNFFRLLLRWKGSMWRSVWRELLVYLIFFYIIKLFYLFGIDHLTDDPTDREMYRRKFEALCRMFNEYTRLIPLTFLLGFYVSNVVSRWWRQFESLSWPEDLLSMVCMVVRGHDEKSQRRRHTIARYINLSTALVWRDISKKIRLRFPTVHSLVEAGLLTDKEYDILQSVEADCETVRWMTPLHWIQQLVVKEEKENNPPAAFINNFVTELKTFRQSLRRLFCYDWVCVPLVYTQVTALATYSFFFFTLFGRQVLHSEVAAGRQIEFLVPLFAIIQFMFLVGWFKVGQDLMRPFGLDDDDIELNYILDRNFKTSFAVVNRLHAMDFEPEEDRIWKNRDGKLEPLPHSPYSRRLAEHRPKLHSYVRVGDPDEKTAVNCATTTRTKKHISW</sequence>
<organism evidence="7 8">
    <name type="scientific">Trichostrongylus colubriformis</name>
    <name type="common">Black scour worm</name>
    <dbReference type="NCBI Taxonomy" id="6319"/>
    <lineage>
        <taxon>Eukaryota</taxon>
        <taxon>Metazoa</taxon>
        <taxon>Ecdysozoa</taxon>
        <taxon>Nematoda</taxon>
        <taxon>Chromadorea</taxon>
        <taxon>Rhabditida</taxon>
        <taxon>Rhabditina</taxon>
        <taxon>Rhabditomorpha</taxon>
        <taxon>Strongyloidea</taxon>
        <taxon>Trichostrongylidae</taxon>
        <taxon>Trichostrongylus</taxon>
    </lineage>
</organism>
<evidence type="ECO:0000256" key="1">
    <source>
        <dbReference type="ARBA" id="ARBA00004370"/>
    </source>
</evidence>
<dbReference type="InterPro" id="IPR021134">
    <property type="entry name" value="Bestrophin-like"/>
</dbReference>
<keyword evidence="6" id="KW-1003">Cell membrane</keyword>
<evidence type="ECO:0000313" key="7">
    <source>
        <dbReference type="EMBL" id="KAK5967214.1"/>
    </source>
</evidence>
<comment type="similarity">
    <text evidence="5 6">Belongs to the anion channel-forming bestrophin (TC 1.A.46) family. Calcium-sensitive chloride channel subfamily.</text>
</comment>
<dbReference type="GO" id="GO:0005886">
    <property type="term" value="C:plasma membrane"/>
    <property type="evidence" value="ECO:0007669"/>
    <property type="project" value="UniProtKB-SubCell"/>
</dbReference>
<evidence type="ECO:0000256" key="3">
    <source>
        <dbReference type="ARBA" id="ARBA00022989"/>
    </source>
</evidence>
<keyword evidence="8" id="KW-1185">Reference proteome</keyword>
<keyword evidence="6" id="KW-0869">Chloride channel</keyword>
<keyword evidence="2 6" id="KW-0812">Transmembrane</keyword>
<dbReference type="EMBL" id="WIXE01022738">
    <property type="protein sequence ID" value="KAK5967214.1"/>
    <property type="molecule type" value="Genomic_DNA"/>
</dbReference>
<comment type="subcellular location">
    <subcellularLocation>
        <location evidence="6">Cell membrane</location>
        <topology evidence="6">Multi-pass membrane protein</topology>
    </subcellularLocation>
    <subcellularLocation>
        <location evidence="1">Membrane</location>
    </subcellularLocation>
</comment>
<dbReference type="GO" id="GO:0005254">
    <property type="term" value="F:chloride channel activity"/>
    <property type="evidence" value="ECO:0007669"/>
    <property type="project" value="UniProtKB-KW"/>
</dbReference>
<dbReference type="Proteomes" id="UP001331761">
    <property type="component" value="Unassembled WGS sequence"/>
</dbReference>
<evidence type="ECO:0000313" key="8">
    <source>
        <dbReference type="Proteomes" id="UP001331761"/>
    </source>
</evidence>
<evidence type="ECO:0000256" key="6">
    <source>
        <dbReference type="RuleBase" id="RU363126"/>
    </source>
</evidence>
<keyword evidence="6" id="KW-0406">Ion transport</keyword>
<feature type="transmembrane region" description="Helical" evidence="6">
    <location>
        <begin position="76"/>
        <end position="95"/>
    </location>
</feature>
<feature type="transmembrane region" description="Helical" evidence="6">
    <location>
        <begin position="28"/>
        <end position="46"/>
    </location>
</feature>
<reference evidence="7 8" key="1">
    <citation type="submission" date="2019-10" db="EMBL/GenBank/DDBJ databases">
        <title>Assembly and Annotation for the nematode Trichostrongylus colubriformis.</title>
        <authorList>
            <person name="Martin J."/>
        </authorList>
    </citation>
    <scope>NUCLEOTIDE SEQUENCE [LARGE SCALE GENOMIC DNA]</scope>
    <source>
        <strain evidence="7">G859</strain>
        <tissue evidence="7">Whole worm</tissue>
    </source>
</reference>
<keyword evidence="3 6" id="KW-1133">Transmembrane helix</keyword>
<comment type="caution">
    <text evidence="7">The sequence shown here is derived from an EMBL/GenBank/DDBJ whole genome shotgun (WGS) entry which is preliminary data.</text>
</comment>
<keyword evidence="6" id="KW-0813">Transport</keyword>
<feature type="transmembrane region" description="Helical" evidence="6">
    <location>
        <begin position="226"/>
        <end position="252"/>
    </location>
</feature>
<comment type="function">
    <text evidence="6">Forms chloride channels.</text>
</comment>
<dbReference type="GO" id="GO:0034707">
    <property type="term" value="C:chloride channel complex"/>
    <property type="evidence" value="ECO:0007669"/>
    <property type="project" value="UniProtKB-KW"/>
</dbReference>
<keyword evidence="4 6" id="KW-0472">Membrane</keyword>
<accession>A0AAN8IAN5</accession>
<keyword evidence="6" id="KW-0868">Chloride</keyword>
<dbReference type="InterPro" id="IPR000615">
    <property type="entry name" value="Bestrophin"/>
</dbReference>
<dbReference type="PANTHER" id="PTHR10736">
    <property type="entry name" value="BESTROPHIN"/>
    <property type="match status" value="1"/>
</dbReference>
<evidence type="ECO:0000256" key="2">
    <source>
        <dbReference type="ARBA" id="ARBA00022692"/>
    </source>
</evidence>
<proteinExistence type="inferred from homology"/>
<dbReference type="PANTHER" id="PTHR10736:SF28">
    <property type="entry name" value="BESTROPHIN HOMOLOG 13"/>
    <property type="match status" value="1"/>
</dbReference>
<dbReference type="AlphaFoldDB" id="A0AAN8IAN5"/>
<dbReference type="Pfam" id="PF01062">
    <property type="entry name" value="Bestrophin"/>
    <property type="match status" value="1"/>
</dbReference>
<evidence type="ECO:0000256" key="5">
    <source>
        <dbReference type="ARBA" id="ARBA00034769"/>
    </source>
</evidence>
<protein>
    <recommendedName>
        <fullName evidence="6">Bestrophin homolog</fullName>
    </recommendedName>
</protein>
<name>A0AAN8IAN5_TRICO</name>
<keyword evidence="6" id="KW-0407">Ion channel</keyword>
<feature type="transmembrane region" description="Helical" evidence="6">
    <location>
        <begin position="272"/>
        <end position="289"/>
    </location>
</feature>
<evidence type="ECO:0000256" key="4">
    <source>
        <dbReference type="ARBA" id="ARBA00023136"/>
    </source>
</evidence>